<comment type="similarity">
    <text evidence="1">Belongs to the SURF1 family.</text>
</comment>
<keyword evidence="1" id="KW-1003">Cell membrane</keyword>
<sequence length="240" mass="26690">MRFKPGWPMTLLVVVFLPLTLSLGGWQLNRANEKTQQLADYEREQQRSPIVWQGYDSHAAGTILEFCAQLDGSLWFLDNRTQGGQVGYDVFAPARLCATNASVILRLGFVAAPAQRTELPLLASPEGEWDLVVEVRPVPPEPMLTAAAEDMGGQRWRIQSFRQLPSDNGFDASTLIGQVLQPAALRLSDQWSPVTMPPDRHLGYAIQWFGLALVLSIGFLIWGVHRASELTRGNDEQHGQ</sequence>
<proteinExistence type="inferred from homology"/>
<dbReference type="RefSeq" id="WP_380692759.1">
    <property type="nucleotide sequence ID" value="NZ_JBHRYR010000002.1"/>
</dbReference>
<dbReference type="InterPro" id="IPR002994">
    <property type="entry name" value="Surf1/Shy1"/>
</dbReference>
<comment type="caution">
    <text evidence="2">The sequence shown here is derived from an EMBL/GenBank/DDBJ whole genome shotgun (WGS) entry which is preliminary data.</text>
</comment>
<keyword evidence="3" id="KW-1185">Reference proteome</keyword>
<organism evidence="2 3">
    <name type="scientific">Saccharospirillum mangrovi</name>
    <dbReference type="NCBI Taxonomy" id="2161747"/>
    <lineage>
        <taxon>Bacteria</taxon>
        <taxon>Pseudomonadati</taxon>
        <taxon>Pseudomonadota</taxon>
        <taxon>Gammaproteobacteria</taxon>
        <taxon>Oceanospirillales</taxon>
        <taxon>Saccharospirillaceae</taxon>
        <taxon>Saccharospirillum</taxon>
    </lineage>
</organism>
<reference evidence="3" key="1">
    <citation type="journal article" date="2019" name="Int. J. Syst. Evol. Microbiol.">
        <title>The Global Catalogue of Microorganisms (GCM) 10K type strain sequencing project: providing services to taxonomists for standard genome sequencing and annotation.</title>
        <authorList>
            <consortium name="The Broad Institute Genomics Platform"/>
            <consortium name="The Broad Institute Genome Sequencing Center for Infectious Disease"/>
            <person name="Wu L."/>
            <person name="Ma J."/>
        </authorList>
    </citation>
    <scope>NUCLEOTIDE SEQUENCE [LARGE SCALE GENOMIC DNA]</scope>
    <source>
        <strain evidence="3">IBRC 10765</strain>
    </source>
</reference>
<evidence type="ECO:0000313" key="2">
    <source>
        <dbReference type="EMBL" id="MFC3851565.1"/>
    </source>
</evidence>
<keyword evidence="1" id="KW-1133">Transmembrane helix</keyword>
<dbReference type="CDD" id="cd06662">
    <property type="entry name" value="SURF1"/>
    <property type="match status" value="1"/>
</dbReference>
<dbReference type="PROSITE" id="PS50895">
    <property type="entry name" value="SURF1"/>
    <property type="match status" value="1"/>
</dbReference>
<comment type="subcellular location">
    <subcellularLocation>
        <location evidence="1">Cell membrane</location>
        <topology evidence="1">Multi-pass membrane protein</topology>
    </subcellularLocation>
</comment>
<feature type="transmembrane region" description="Helical" evidence="1">
    <location>
        <begin position="202"/>
        <end position="224"/>
    </location>
</feature>
<gene>
    <name evidence="2" type="ORF">ACFOOG_01865</name>
</gene>
<keyword evidence="1" id="KW-0472">Membrane</keyword>
<evidence type="ECO:0000313" key="3">
    <source>
        <dbReference type="Proteomes" id="UP001595617"/>
    </source>
</evidence>
<keyword evidence="1" id="KW-0812">Transmembrane</keyword>
<dbReference type="EMBL" id="JBHRYR010000002">
    <property type="protein sequence ID" value="MFC3851565.1"/>
    <property type="molecule type" value="Genomic_DNA"/>
</dbReference>
<protein>
    <recommendedName>
        <fullName evidence="1">SURF1-like protein</fullName>
    </recommendedName>
</protein>
<dbReference type="Proteomes" id="UP001595617">
    <property type="component" value="Unassembled WGS sequence"/>
</dbReference>
<evidence type="ECO:0000256" key="1">
    <source>
        <dbReference type="RuleBase" id="RU363076"/>
    </source>
</evidence>
<accession>A0ABV7ZWP4</accession>
<comment type="caution">
    <text evidence="1">Lacks conserved residue(s) required for the propagation of feature annotation.</text>
</comment>
<name>A0ABV7ZWP4_9GAMM</name>
<dbReference type="Pfam" id="PF02104">
    <property type="entry name" value="SURF1"/>
    <property type="match status" value="1"/>
</dbReference>